<gene>
    <name evidence="2" type="ORF">ELS82_15890</name>
</gene>
<dbReference type="AlphaFoldDB" id="A0A4Y8WCE7"/>
<organism evidence="2 3">
    <name type="scientific">Vibrio ouci</name>
    <dbReference type="NCBI Taxonomy" id="2499078"/>
    <lineage>
        <taxon>Bacteria</taxon>
        <taxon>Pseudomonadati</taxon>
        <taxon>Pseudomonadota</taxon>
        <taxon>Gammaproteobacteria</taxon>
        <taxon>Vibrionales</taxon>
        <taxon>Vibrionaceae</taxon>
        <taxon>Vibrio</taxon>
    </lineage>
</organism>
<proteinExistence type="predicted"/>
<dbReference type="PROSITE" id="PS51257">
    <property type="entry name" value="PROKAR_LIPOPROTEIN"/>
    <property type="match status" value="1"/>
</dbReference>
<accession>A0A4Y8WCE7</accession>
<evidence type="ECO:0008006" key="4">
    <source>
        <dbReference type="Google" id="ProtNLM"/>
    </source>
</evidence>
<feature type="signal peptide" evidence="1">
    <location>
        <begin position="1"/>
        <end position="24"/>
    </location>
</feature>
<sequence>MYVRKALTYSALTTSILLSGCAFFSAPEREPYYPLLSEATYSDEEISVIESNNVLKSAIKQNALISIEKQNEIEASFSKVFAEVENSEGFSFEDLKTPSFHCALKTIVQQFSCEVYASQQDANTIQLCPQNEKIVDNNLSYLPFNDGVRVIQRLVADELNDEGTLQLEMFLKSTHERPLESLWGAVHELGRFKGSQLSAESLVLTVNLSAYKKDRYAHAWRSAYHEPLVFFVVLPPVDEIATQPNEVASMAYSLNKAKLIATDSRE</sequence>
<name>A0A4Y8WCE7_9VIBR</name>
<protein>
    <recommendedName>
        <fullName evidence="4">Lipoprotein</fullName>
    </recommendedName>
</protein>
<dbReference type="Proteomes" id="UP000297753">
    <property type="component" value="Unassembled WGS sequence"/>
</dbReference>
<reference evidence="2 3" key="1">
    <citation type="submission" date="2019-01" db="EMBL/GenBank/DDBJ databases">
        <title>Vibrio BEI176 sp. nov, a marine bacterium isolated from China: eastern marignal seas.</title>
        <authorList>
            <person name="Li B."/>
        </authorList>
    </citation>
    <scope>NUCLEOTIDE SEQUENCE [LARGE SCALE GENOMIC DNA]</scope>
    <source>
        <strain evidence="2 3">BEI176</strain>
    </source>
</reference>
<comment type="caution">
    <text evidence="2">The sequence shown here is derived from an EMBL/GenBank/DDBJ whole genome shotgun (WGS) entry which is preliminary data.</text>
</comment>
<dbReference type="OrthoDB" id="5867039at2"/>
<keyword evidence="3" id="KW-1185">Reference proteome</keyword>
<evidence type="ECO:0000256" key="1">
    <source>
        <dbReference type="SAM" id="SignalP"/>
    </source>
</evidence>
<feature type="chain" id="PRO_5021199037" description="Lipoprotein" evidence="1">
    <location>
        <begin position="25"/>
        <end position="266"/>
    </location>
</feature>
<dbReference type="EMBL" id="SATR01000025">
    <property type="protein sequence ID" value="TFH90609.1"/>
    <property type="molecule type" value="Genomic_DNA"/>
</dbReference>
<keyword evidence="1" id="KW-0732">Signal</keyword>
<evidence type="ECO:0000313" key="3">
    <source>
        <dbReference type="Proteomes" id="UP000297753"/>
    </source>
</evidence>
<evidence type="ECO:0000313" key="2">
    <source>
        <dbReference type="EMBL" id="TFH90609.1"/>
    </source>
</evidence>